<sequence>MQEAQPVVQALAAAHCNEDTTSHQSPSKRKIRLQSQSKHGNSSSQTPRSSRYTRSQAAPDWTVQEVLVLLSEIVAIDEAWLKELSSYQRWKMISDSCMAMNVVRSSNQCKRKWEMLLDDYKKIMKWEPQLSEDSYWLLPEDRRKVYGLPVSFQKEVFDAMDAVIQVQQQQSDSNNSDPELIISVHKFETSKMNADSETSVLYLPSVHEEEELVTTSKILEVEASTLKNPDKAFVLAGLHSTSTAVSIGDEITPSKIPEVQELTTSSKSSEERPTVEELNITSKNLQIRTEVEELIATSERPDVKELLTTSKSSEEGLEVVEPPNTTSKNLGERPEVQDLITTSKSLEVEDLITAAKNPEVDELITTSKSPEKALVMAVSGEEELITTSKSSEVEELITTSKSSEKASVELVPKSKSAEKARLITGKLQENAEHVCAILRGELQDGASHGPLPIDSLKPSLAETEFARRQADDLIKALAELTNSLDELCDHINKRGCAGIVTVDSMA</sequence>
<dbReference type="InterPro" id="IPR001005">
    <property type="entry name" value="SANT/Myb"/>
</dbReference>
<feature type="domain" description="Myb-like" evidence="3">
    <location>
        <begin position="61"/>
        <end position="117"/>
    </location>
</feature>
<evidence type="ECO:0000313" key="5">
    <source>
        <dbReference type="Proteomes" id="UP000775213"/>
    </source>
</evidence>
<gene>
    <name evidence="4" type="ORF">IEQ34_017326</name>
</gene>
<evidence type="ECO:0000313" key="4">
    <source>
        <dbReference type="EMBL" id="KAH0453002.1"/>
    </source>
</evidence>
<dbReference type="Pfam" id="PF13837">
    <property type="entry name" value="Myb_DNA-bind_4"/>
    <property type="match status" value="1"/>
</dbReference>
<dbReference type="PANTHER" id="PTHR33492:SF4">
    <property type="entry name" value="OS02G0174300 PROTEIN"/>
    <property type="match status" value="1"/>
</dbReference>
<feature type="region of interest" description="Disordered" evidence="2">
    <location>
        <begin position="15"/>
        <end position="56"/>
    </location>
</feature>
<feature type="region of interest" description="Disordered" evidence="2">
    <location>
        <begin position="309"/>
        <end position="331"/>
    </location>
</feature>
<dbReference type="EMBL" id="JAGFBR010000016">
    <property type="protein sequence ID" value="KAH0453002.1"/>
    <property type="molecule type" value="Genomic_DNA"/>
</dbReference>
<organism evidence="4 5">
    <name type="scientific">Dendrobium chrysotoxum</name>
    <name type="common">Orchid</name>
    <dbReference type="NCBI Taxonomy" id="161865"/>
    <lineage>
        <taxon>Eukaryota</taxon>
        <taxon>Viridiplantae</taxon>
        <taxon>Streptophyta</taxon>
        <taxon>Embryophyta</taxon>
        <taxon>Tracheophyta</taxon>
        <taxon>Spermatophyta</taxon>
        <taxon>Magnoliopsida</taxon>
        <taxon>Liliopsida</taxon>
        <taxon>Asparagales</taxon>
        <taxon>Orchidaceae</taxon>
        <taxon>Epidendroideae</taxon>
        <taxon>Malaxideae</taxon>
        <taxon>Dendrobiinae</taxon>
        <taxon>Dendrobium</taxon>
    </lineage>
</organism>
<keyword evidence="5" id="KW-1185">Reference proteome</keyword>
<dbReference type="PROSITE" id="PS50090">
    <property type="entry name" value="MYB_LIKE"/>
    <property type="match status" value="1"/>
</dbReference>
<accession>A0AAV7GBQ3</accession>
<evidence type="ECO:0000259" key="3">
    <source>
        <dbReference type="PROSITE" id="PS50090"/>
    </source>
</evidence>
<dbReference type="InterPro" id="IPR044822">
    <property type="entry name" value="Myb_DNA-bind_4"/>
</dbReference>
<dbReference type="Proteomes" id="UP000775213">
    <property type="component" value="Unassembled WGS sequence"/>
</dbReference>
<protein>
    <recommendedName>
        <fullName evidence="3">Myb-like domain-containing protein</fullName>
    </recommendedName>
</protein>
<feature type="compositionally biased region" description="Polar residues" evidence="2">
    <location>
        <begin position="33"/>
        <end position="56"/>
    </location>
</feature>
<proteinExistence type="predicted"/>
<reference evidence="4 5" key="1">
    <citation type="journal article" date="2021" name="Hortic Res">
        <title>Chromosome-scale assembly of the Dendrobium chrysotoxum genome enhances the understanding of orchid evolution.</title>
        <authorList>
            <person name="Zhang Y."/>
            <person name="Zhang G.Q."/>
            <person name="Zhang D."/>
            <person name="Liu X.D."/>
            <person name="Xu X.Y."/>
            <person name="Sun W.H."/>
            <person name="Yu X."/>
            <person name="Zhu X."/>
            <person name="Wang Z.W."/>
            <person name="Zhao X."/>
            <person name="Zhong W.Y."/>
            <person name="Chen H."/>
            <person name="Yin W.L."/>
            <person name="Huang T."/>
            <person name="Niu S.C."/>
            <person name="Liu Z.J."/>
        </authorList>
    </citation>
    <scope>NUCLEOTIDE SEQUENCE [LARGE SCALE GENOMIC DNA]</scope>
    <source>
        <strain evidence="4">Lindl</strain>
    </source>
</reference>
<dbReference type="AlphaFoldDB" id="A0AAV7GBQ3"/>
<keyword evidence="1" id="KW-0175">Coiled coil</keyword>
<evidence type="ECO:0000256" key="2">
    <source>
        <dbReference type="SAM" id="MobiDB-lite"/>
    </source>
</evidence>
<evidence type="ECO:0000256" key="1">
    <source>
        <dbReference type="SAM" id="Coils"/>
    </source>
</evidence>
<dbReference type="Gene3D" id="1.10.10.60">
    <property type="entry name" value="Homeodomain-like"/>
    <property type="match status" value="1"/>
</dbReference>
<feature type="coiled-coil region" evidence="1">
    <location>
        <begin position="463"/>
        <end position="490"/>
    </location>
</feature>
<name>A0AAV7GBQ3_DENCH</name>
<comment type="caution">
    <text evidence="4">The sequence shown here is derived from an EMBL/GenBank/DDBJ whole genome shotgun (WGS) entry which is preliminary data.</text>
</comment>
<dbReference type="PANTHER" id="PTHR33492">
    <property type="entry name" value="OSJNBA0043A12.37 PROTEIN-RELATED"/>
    <property type="match status" value="1"/>
</dbReference>